<dbReference type="Proteomes" id="UP000571950">
    <property type="component" value="Unassembled WGS sequence"/>
</dbReference>
<accession>A0A7W6FNP7</accession>
<dbReference type="EMBL" id="JACIDT010000002">
    <property type="protein sequence ID" value="MBB3925033.1"/>
    <property type="molecule type" value="Genomic_DNA"/>
</dbReference>
<keyword evidence="3" id="KW-1185">Reference proteome</keyword>
<gene>
    <name evidence="2" type="ORF">GGR43_000734</name>
</gene>
<evidence type="ECO:0000313" key="2">
    <source>
        <dbReference type="EMBL" id="MBB3925033.1"/>
    </source>
</evidence>
<evidence type="ECO:0000313" key="3">
    <source>
        <dbReference type="Proteomes" id="UP000571950"/>
    </source>
</evidence>
<evidence type="ECO:0000256" key="1">
    <source>
        <dbReference type="SAM" id="MobiDB-lite"/>
    </source>
</evidence>
<feature type="region of interest" description="Disordered" evidence="1">
    <location>
        <begin position="129"/>
        <end position="153"/>
    </location>
</feature>
<reference evidence="2 3" key="1">
    <citation type="submission" date="2020-08" db="EMBL/GenBank/DDBJ databases">
        <title>Genomic Encyclopedia of Type Strains, Phase IV (KMG-IV): sequencing the most valuable type-strain genomes for metagenomic binning, comparative biology and taxonomic classification.</title>
        <authorList>
            <person name="Goeker M."/>
        </authorList>
    </citation>
    <scope>NUCLEOTIDE SEQUENCE [LARGE SCALE GENOMIC DNA]</scope>
    <source>
        <strain evidence="2 3">DSM 26189</strain>
    </source>
</reference>
<protein>
    <submittedName>
        <fullName evidence="2">Uncharacterized protein</fullName>
    </submittedName>
</protein>
<name>A0A7W6FNP7_9SPHN</name>
<organism evidence="2 3">
    <name type="scientific">Sphingobium jiangsuense</name>
    <dbReference type="NCBI Taxonomy" id="870476"/>
    <lineage>
        <taxon>Bacteria</taxon>
        <taxon>Pseudomonadati</taxon>
        <taxon>Pseudomonadota</taxon>
        <taxon>Alphaproteobacteria</taxon>
        <taxon>Sphingomonadales</taxon>
        <taxon>Sphingomonadaceae</taxon>
        <taxon>Sphingobium</taxon>
    </lineage>
</organism>
<dbReference type="RefSeq" id="WP_188070594.1">
    <property type="nucleotide sequence ID" value="NZ_BSPS01000022.1"/>
</dbReference>
<comment type="caution">
    <text evidence="2">The sequence shown here is derived from an EMBL/GenBank/DDBJ whole genome shotgun (WGS) entry which is preliminary data.</text>
</comment>
<proteinExistence type="predicted"/>
<dbReference type="AlphaFoldDB" id="A0A7W6FNP7"/>
<sequence>MLHLKTAQGERLELPAHAIIAVMRPSSGDNPSAIIFDMGMGPQIDQLGDQYGFVKKLIADSNAMVNPIEIRVVEPVPDGDGATAEGRMFFPRDRIAGRREVKDDQRGVRSTLFVNLLGKPIVINAADTLDELDGIGPEPKRPRRPSKSPTKGA</sequence>